<reference evidence="3 4" key="1">
    <citation type="submission" date="2019-10" db="EMBL/GenBank/DDBJ databases">
        <authorList>
            <person name="Palmer J.M."/>
        </authorList>
    </citation>
    <scope>NUCLEOTIDE SEQUENCE [LARGE SCALE GENOMIC DNA]</scope>
    <source>
        <strain evidence="3 4">TWF696</strain>
    </source>
</reference>
<dbReference type="Proteomes" id="UP001375240">
    <property type="component" value="Unassembled WGS sequence"/>
</dbReference>
<evidence type="ECO:0000259" key="2">
    <source>
        <dbReference type="Pfam" id="PF22664"/>
    </source>
</evidence>
<protein>
    <recommendedName>
        <fullName evidence="2">Trichothecene 3-O-acetyltransferase-like N-terminal domain-containing protein</fullName>
    </recommendedName>
</protein>
<dbReference type="PANTHER" id="PTHR31896">
    <property type="entry name" value="FAMILY REGULATORY PROTEIN, PUTATIVE (AFU_ORTHOLOGUE AFUA_3G14730)-RELATED"/>
    <property type="match status" value="1"/>
</dbReference>
<dbReference type="InterPro" id="IPR023213">
    <property type="entry name" value="CAT-like_dom_sf"/>
</dbReference>
<keyword evidence="4" id="KW-1185">Reference proteome</keyword>
<dbReference type="Pfam" id="PF22664">
    <property type="entry name" value="TRI-like_N"/>
    <property type="match status" value="1"/>
</dbReference>
<dbReference type="GO" id="GO:0016740">
    <property type="term" value="F:transferase activity"/>
    <property type="evidence" value="ECO:0007669"/>
    <property type="project" value="UniProtKB-KW"/>
</dbReference>
<accession>A0AAV9UV71</accession>
<feature type="domain" description="Trichothecene 3-O-acetyltransferase-like N-terminal" evidence="2">
    <location>
        <begin position="34"/>
        <end position="188"/>
    </location>
</feature>
<evidence type="ECO:0000256" key="1">
    <source>
        <dbReference type="ARBA" id="ARBA00022679"/>
    </source>
</evidence>
<dbReference type="InterPro" id="IPR051283">
    <property type="entry name" value="Sec_Metabolite_Acyltrans"/>
</dbReference>
<name>A0AAV9UV71_9PEZI</name>
<sequence length="471" mass="51474">MSTSPARDSPNKSKSVNPLDDFYLDILGQQGTPVYTQICLCYGLPDTSSDWYPQIIETLQAGLKRLAASFPWAAGQIVNEGAGPGNSGIYKIKPLENAPVLVVKDLRVDSDAPTMESLRQSSFPFRMLDESVICPQPTLILPGTSPQEVCLVQLTLITGGLLFAFLGHHAAMDGIGQGQLMHLLNKACRNEPFTPEELATGNAPRRDIIPLLDDSYTPGAELNHQLFAPPATPPPLPNQPLQPPPQKLWANFIFSGAALTELKATTAASLASGYISTDDAITALVWQCVTRARLHLDPDASVTLARAVSVREFLNIPPTYPGVVNNMTYHHSTASLLTDPTSMPLGAIATNLRAELDPKTSSLSYMTRAMATYLHRAADKTTINITARLDLAKDIMLSSWAKLPCYEFDFGMGIGVPEAIRRPQFTPVESLMYLMPRKADGEIVLTLCLREDDMVRLSTDPEFIKYCRYAV</sequence>
<dbReference type="AlphaFoldDB" id="A0AAV9UV71"/>
<evidence type="ECO:0000313" key="3">
    <source>
        <dbReference type="EMBL" id="KAK6347350.1"/>
    </source>
</evidence>
<organism evidence="3 4">
    <name type="scientific">Orbilia brochopaga</name>
    <dbReference type="NCBI Taxonomy" id="3140254"/>
    <lineage>
        <taxon>Eukaryota</taxon>
        <taxon>Fungi</taxon>
        <taxon>Dikarya</taxon>
        <taxon>Ascomycota</taxon>
        <taxon>Pezizomycotina</taxon>
        <taxon>Orbiliomycetes</taxon>
        <taxon>Orbiliales</taxon>
        <taxon>Orbiliaceae</taxon>
        <taxon>Orbilia</taxon>
    </lineage>
</organism>
<dbReference type="Gene3D" id="3.30.559.10">
    <property type="entry name" value="Chloramphenicol acetyltransferase-like domain"/>
    <property type="match status" value="2"/>
</dbReference>
<gene>
    <name evidence="3" type="ORF">TWF696_007418</name>
</gene>
<proteinExistence type="predicted"/>
<keyword evidence="1" id="KW-0808">Transferase</keyword>
<dbReference type="PANTHER" id="PTHR31896:SF64">
    <property type="entry name" value="TRICHOTHECENE 3-O-ACETYLTRANSFERASE"/>
    <property type="match status" value="1"/>
</dbReference>
<dbReference type="InterPro" id="IPR054710">
    <property type="entry name" value="Tri101-like_N"/>
</dbReference>
<comment type="caution">
    <text evidence="3">The sequence shown here is derived from an EMBL/GenBank/DDBJ whole genome shotgun (WGS) entry which is preliminary data.</text>
</comment>
<dbReference type="EMBL" id="JAVHNQ010000005">
    <property type="protein sequence ID" value="KAK6347350.1"/>
    <property type="molecule type" value="Genomic_DNA"/>
</dbReference>
<evidence type="ECO:0000313" key="4">
    <source>
        <dbReference type="Proteomes" id="UP001375240"/>
    </source>
</evidence>